<organism evidence="1">
    <name type="scientific">Catovirus CTV1</name>
    <dbReference type="NCBI Taxonomy" id="1977631"/>
    <lineage>
        <taxon>Viruses</taxon>
        <taxon>Varidnaviria</taxon>
        <taxon>Bamfordvirae</taxon>
        <taxon>Nucleocytoviricota</taxon>
        <taxon>Megaviricetes</taxon>
        <taxon>Imitervirales</taxon>
        <taxon>Mimiviridae</taxon>
        <taxon>Klosneuvirinae</taxon>
        <taxon>Catovirus</taxon>
    </lineage>
</organism>
<reference evidence="1" key="1">
    <citation type="journal article" date="2017" name="Science">
        <title>Giant viruses with an expanded complement of translation system components.</title>
        <authorList>
            <person name="Schulz F."/>
            <person name="Yutin N."/>
            <person name="Ivanova N.N."/>
            <person name="Ortega D.R."/>
            <person name="Lee T.K."/>
            <person name="Vierheilig J."/>
            <person name="Daims H."/>
            <person name="Horn M."/>
            <person name="Wagner M."/>
            <person name="Jensen G.J."/>
            <person name="Kyrpides N.C."/>
            <person name="Koonin E.V."/>
            <person name="Woyke T."/>
        </authorList>
    </citation>
    <scope>NUCLEOTIDE SEQUENCE</scope>
    <source>
        <strain evidence="1">CTV1</strain>
    </source>
</reference>
<evidence type="ECO:0000313" key="1">
    <source>
        <dbReference type="EMBL" id="ARF07951.1"/>
    </source>
</evidence>
<accession>A0A1V0S8B2</accession>
<protein>
    <submittedName>
        <fullName evidence="1">Uncharacterized protein</fullName>
    </submittedName>
</protein>
<dbReference type="EMBL" id="KY684083">
    <property type="protein sequence ID" value="ARF07951.1"/>
    <property type="molecule type" value="Genomic_DNA"/>
</dbReference>
<name>A0A1V0S8B2_9VIRU</name>
<sequence length="465" mass="55928">MSAKLKNKMKKIMQDNEYEPDYEDNTWEKINDYYVIENFESIEYTIDKDLIENMKEYNGMYSKILEKDRKDNKEFENNFNKNNNSIFKIFVIYKKDNPNYTINATSTSVMKAIKINLRRLLQGISSNLNIFMNEIENTKIKVLAFVKGVDNDRKRKLDDIKNGYTEKFEKSFKPQNEKNITQECHNIMVKLLDKDMEIHNYDINDIDAYIYELYNTKSRKKYIGITQKKINIDKDKNKLFDETKKYNIKFKNMNPTFFTLNVLSKFTARTYIRCLLEADYYILKDNTIKEGYNENYYIGDKDIYNSCQKNYGIDNLRKYLFLLVQKELFHETYEDENNYDNLVGYIYVIENINENRKYVSAVEKTTGDKLRTLKDIMLNFYTAAINDKNNVSKLLQAMRVEPYYNFKLSILKQKTNRSRFKIENWISKYIDEFDSVKNGYNVSITNRNKRFTVRRAYKRKEENDN</sequence>
<dbReference type="Gene3D" id="3.40.1440.10">
    <property type="entry name" value="GIY-YIG endonuclease"/>
    <property type="match status" value="1"/>
</dbReference>
<gene>
    <name evidence="1" type="ORF">Catovirus_1_1</name>
</gene>
<dbReference type="InterPro" id="IPR035901">
    <property type="entry name" value="GIY-YIG_endonuc_sf"/>
</dbReference>
<proteinExistence type="predicted"/>